<proteinExistence type="predicted"/>
<evidence type="ECO:0000313" key="3">
    <source>
        <dbReference type="Proteomes" id="UP000324800"/>
    </source>
</evidence>
<dbReference type="Proteomes" id="UP000324800">
    <property type="component" value="Unassembled WGS sequence"/>
</dbReference>
<evidence type="ECO:0000313" key="2">
    <source>
        <dbReference type="EMBL" id="KAA6397720.1"/>
    </source>
</evidence>
<name>A0A5J4WS50_9EUKA</name>
<comment type="caution">
    <text evidence="2">The sequence shown here is derived from an EMBL/GenBank/DDBJ whole genome shotgun (WGS) entry which is preliminary data.</text>
</comment>
<dbReference type="EMBL" id="SNRW01001115">
    <property type="protein sequence ID" value="KAA6397720.1"/>
    <property type="molecule type" value="Genomic_DNA"/>
</dbReference>
<feature type="compositionally biased region" description="Basic and acidic residues" evidence="1">
    <location>
        <begin position="415"/>
        <end position="429"/>
    </location>
</feature>
<dbReference type="AlphaFoldDB" id="A0A5J4WS50"/>
<reference evidence="2 3" key="1">
    <citation type="submission" date="2019-03" db="EMBL/GenBank/DDBJ databases">
        <title>Single cell metagenomics reveals metabolic interactions within the superorganism composed of flagellate Streblomastix strix and complex community of Bacteroidetes bacteria on its surface.</title>
        <authorList>
            <person name="Treitli S.C."/>
            <person name="Kolisko M."/>
            <person name="Husnik F."/>
            <person name="Keeling P."/>
            <person name="Hampl V."/>
        </authorList>
    </citation>
    <scope>NUCLEOTIDE SEQUENCE [LARGE SCALE GENOMIC DNA]</scope>
    <source>
        <strain evidence="2">ST1C</strain>
    </source>
</reference>
<evidence type="ECO:0000256" key="1">
    <source>
        <dbReference type="SAM" id="MobiDB-lite"/>
    </source>
</evidence>
<organism evidence="2 3">
    <name type="scientific">Streblomastix strix</name>
    <dbReference type="NCBI Taxonomy" id="222440"/>
    <lineage>
        <taxon>Eukaryota</taxon>
        <taxon>Metamonada</taxon>
        <taxon>Preaxostyla</taxon>
        <taxon>Oxymonadida</taxon>
        <taxon>Streblomastigidae</taxon>
        <taxon>Streblomastix</taxon>
    </lineage>
</organism>
<gene>
    <name evidence="2" type="ORF">EZS28_006749</name>
</gene>
<feature type="region of interest" description="Disordered" evidence="1">
    <location>
        <begin position="415"/>
        <end position="446"/>
    </location>
</feature>
<accession>A0A5J4WS50</accession>
<sequence>MSLSPRTSIIPPHQMEFSVQNNQAPSSNSDEGMRAQFIQKSQVEKLGGMQTLQDPAQGPKISPRNVNVKHLNDLAAPKKRGIDYNEQPHISAEEVDRVLHLSMPKKNPQSSRPKHTLQKIQENEQSTADLLYDNKMVQSSSQLYLSKDKIEPVGDEFPLAFGVSTHRFGGPGGFLGCPPMNDHIYTSHDTKLSVMSQFRRTPDATFSNNPTREKMSNVNVRKECKMTDVQYDISRYTELGRQNGGGILVYDMSRGTERPTIPMVEMGEHMYNPNINVLSTRNRQPVAHLDYTTAPPETKRGQNGLSASISQTVSEIDYNADNAFKAVLPKISQKIEFKKQSWRKPNVGVSEADTDFYEVNINPVRERVCKNVIISPQSNRFKQPPLITRDLDYNPDLTPDAAQYIKFPSNRLKKLDGKQKGDESAKNSDENTSDSQTKRSKPIPLSLRSLAQTSSALHDSIPENMKRHVTTFSIGKMTNRVQVDNTRLFDKPLDKFYTVRERQKAKLVVPLQKSIDRGADVITRYNIKPEVNDLMYDNIDPNVVHAHKQEAIIRLGKDYHGGQMNDVPFYDYKIAVVKPRIPNSLINKPSNAF</sequence>
<protein>
    <submittedName>
        <fullName evidence="2">Uncharacterized protein</fullName>
    </submittedName>
</protein>